<evidence type="ECO:0000313" key="4">
    <source>
        <dbReference type="Proteomes" id="UP000002051"/>
    </source>
</evidence>
<evidence type="ECO:0000313" key="2">
    <source>
        <dbReference type="EMBL" id="AES86540.1"/>
    </source>
</evidence>
<proteinExistence type="predicted"/>
<keyword evidence="4" id="KW-1185">Reference proteome</keyword>
<protein>
    <submittedName>
        <fullName evidence="2 3">Uncharacterized protein</fullName>
    </submittedName>
</protein>
<evidence type="ECO:0000313" key="3">
    <source>
        <dbReference type="EnsemblPlants" id="AES86540"/>
    </source>
</evidence>
<evidence type="ECO:0000256" key="1">
    <source>
        <dbReference type="SAM" id="MobiDB-lite"/>
    </source>
</evidence>
<reference evidence="2 4" key="2">
    <citation type="journal article" date="2014" name="BMC Genomics">
        <title>An improved genome release (version Mt4.0) for the model legume Medicago truncatula.</title>
        <authorList>
            <person name="Tang H."/>
            <person name="Krishnakumar V."/>
            <person name="Bidwell S."/>
            <person name="Rosen B."/>
            <person name="Chan A."/>
            <person name="Zhou S."/>
            <person name="Gentzbittel L."/>
            <person name="Childs K.L."/>
            <person name="Yandell M."/>
            <person name="Gundlach H."/>
            <person name="Mayer K.F."/>
            <person name="Schwartz D.C."/>
            <person name="Town C.D."/>
        </authorList>
    </citation>
    <scope>GENOME REANNOTATION</scope>
    <source>
        <strain evidence="3 4">cv. Jemalong A17</strain>
    </source>
</reference>
<dbReference type="Proteomes" id="UP000002051">
    <property type="component" value="Chromosome 4"/>
</dbReference>
<sequence length="60" mass="7207">MTEELMNEVESFREKQHGPHRPKLHDPALYKHQLQSSIGRDLVRVLFSRMVHCFCFIDRI</sequence>
<gene>
    <name evidence="2" type="ordered locus">MTR_4g009810</name>
</gene>
<reference evidence="3" key="3">
    <citation type="submission" date="2015-04" db="UniProtKB">
        <authorList>
            <consortium name="EnsemblPlants"/>
        </authorList>
    </citation>
    <scope>IDENTIFICATION</scope>
    <source>
        <strain evidence="3">cv. Jemalong A17</strain>
    </source>
</reference>
<accession>G7JGU7</accession>
<reference evidence="2 4" key="1">
    <citation type="journal article" date="2011" name="Nature">
        <title>The Medicago genome provides insight into the evolution of rhizobial symbioses.</title>
        <authorList>
            <person name="Young N.D."/>
            <person name="Debelle F."/>
            <person name="Oldroyd G.E."/>
            <person name="Geurts R."/>
            <person name="Cannon S.B."/>
            <person name="Udvardi M.K."/>
            <person name="Benedito V.A."/>
            <person name="Mayer K.F."/>
            <person name="Gouzy J."/>
            <person name="Schoof H."/>
            <person name="Van de Peer Y."/>
            <person name="Proost S."/>
            <person name="Cook D.R."/>
            <person name="Meyers B.C."/>
            <person name="Spannagl M."/>
            <person name="Cheung F."/>
            <person name="De Mita S."/>
            <person name="Krishnakumar V."/>
            <person name="Gundlach H."/>
            <person name="Zhou S."/>
            <person name="Mudge J."/>
            <person name="Bharti A.K."/>
            <person name="Murray J.D."/>
            <person name="Naoumkina M.A."/>
            <person name="Rosen B."/>
            <person name="Silverstein K.A."/>
            <person name="Tang H."/>
            <person name="Rombauts S."/>
            <person name="Zhao P.X."/>
            <person name="Zhou P."/>
            <person name="Barbe V."/>
            <person name="Bardou P."/>
            <person name="Bechner M."/>
            <person name="Bellec A."/>
            <person name="Berger A."/>
            <person name="Berges H."/>
            <person name="Bidwell S."/>
            <person name="Bisseling T."/>
            <person name="Choisne N."/>
            <person name="Couloux A."/>
            <person name="Denny R."/>
            <person name="Deshpande S."/>
            <person name="Dai X."/>
            <person name="Doyle J.J."/>
            <person name="Dudez A.M."/>
            <person name="Farmer A.D."/>
            <person name="Fouteau S."/>
            <person name="Franken C."/>
            <person name="Gibelin C."/>
            <person name="Gish J."/>
            <person name="Goldstein S."/>
            <person name="Gonzalez A.J."/>
            <person name="Green P.J."/>
            <person name="Hallab A."/>
            <person name="Hartog M."/>
            <person name="Hua A."/>
            <person name="Humphray S.J."/>
            <person name="Jeong D.H."/>
            <person name="Jing Y."/>
            <person name="Jocker A."/>
            <person name="Kenton S.M."/>
            <person name="Kim D.J."/>
            <person name="Klee K."/>
            <person name="Lai H."/>
            <person name="Lang C."/>
            <person name="Lin S."/>
            <person name="Macmil S.L."/>
            <person name="Magdelenat G."/>
            <person name="Matthews L."/>
            <person name="McCorrison J."/>
            <person name="Monaghan E.L."/>
            <person name="Mun J.H."/>
            <person name="Najar F.Z."/>
            <person name="Nicholson C."/>
            <person name="Noirot C."/>
            <person name="O'Bleness M."/>
            <person name="Paule C.R."/>
            <person name="Poulain J."/>
            <person name="Prion F."/>
            <person name="Qin B."/>
            <person name="Qu C."/>
            <person name="Retzel E.F."/>
            <person name="Riddle C."/>
            <person name="Sallet E."/>
            <person name="Samain S."/>
            <person name="Samson N."/>
            <person name="Sanders I."/>
            <person name="Saurat O."/>
            <person name="Scarpelli C."/>
            <person name="Schiex T."/>
            <person name="Segurens B."/>
            <person name="Severin A.J."/>
            <person name="Sherrier D.J."/>
            <person name="Shi R."/>
            <person name="Sims S."/>
            <person name="Singer S.R."/>
            <person name="Sinharoy S."/>
            <person name="Sterck L."/>
            <person name="Viollet A."/>
            <person name="Wang B.B."/>
            <person name="Wang K."/>
            <person name="Wang M."/>
            <person name="Wang X."/>
            <person name="Warfsmann J."/>
            <person name="Weissenbach J."/>
            <person name="White D.D."/>
            <person name="White J.D."/>
            <person name="Wiley G.B."/>
            <person name="Wincker P."/>
            <person name="Xing Y."/>
            <person name="Yang L."/>
            <person name="Yao Z."/>
            <person name="Ying F."/>
            <person name="Zhai J."/>
            <person name="Zhou L."/>
            <person name="Zuber A."/>
            <person name="Denarie J."/>
            <person name="Dixon R.A."/>
            <person name="May G.D."/>
            <person name="Schwartz D.C."/>
            <person name="Rogers J."/>
            <person name="Quetier F."/>
            <person name="Town C.D."/>
            <person name="Roe B.A."/>
        </authorList>
    </citation>
    <scope>NUCLEOTIDE SEQUENCE [LARGE SCALE GENOMIC DNA]</scope>
    <source>
        <strain evidence="2">A17</strain>
        <strain evidence="3 4">cv. Jemalong A17</strain>
    </source>
</reference>
<dbReference type="EnsemblPlants" id="AES86540">
    <property type="protein sequence ID" value="AES86540"/>
    <property type="gene ID" value="MTR_4g009810"/>
</dbReference>
<dbReference type="HOGENOM" id="CLU_2945179_0_0_1"/>
<name>G7JGU7_MEDTR</name>
<dbReference type="EMBL" id="CM001220">
    <property type="protein sequence ID" value="AES86540.1"/>
    <property type="molecule type" value="Genomic_DNA"/>
</dbReference>
<dbReference type="PaxDb" id="3880-AES86540"/>
<organism evidence="2 4">
    <name type="scientific">Medicago truncatula</name>
    <name type="common">Barrel medic</name>
    <name type="synonym">Medicago tribuloides</name>
    <dbReference type="NCBI Taxonomy" id="3880"/>
    <lineage>
        <taxon>Eukaryota</taxon>
        <taxon>Viridiplantae</taxon>
        <taxon>Streptophyta</taxon>
        <taxon>Embryophyta</taxon>
        <taxon>Tracheophyta</taxon>
        <taxon>Spermatophyta</taxon>
        <taxon>Magnoliopsida</taxon>
        <taxon>eudicotyledons</taxon>
        <taxon>Gunneridae</taxon>
        <taxon>Pentapetalae</taxon>
        <taxon>rosids</taxon>
        <taxon>fabids</taxon>
        <taxon>Fabales</taxon>
        <taxon>Fabaceae</taxon>
        <taxon>Papilionoideae</taxon>
        <taxon>50 kb inversion clade</taxon>
        <taxon>NPAAA clade</taxon>
        <taxon>Hologalegina</taxon>
        <taxon>IRL clade</taxon>
        <taxon>Trifolieae</taxon>
        <taxon>Medicago</taxon>
    </lineage>
</organism>
<dbReference type="AlphaFoldDB" id="G7JGU7"/>
<feature type="region of interest" description="Disordered" evidence="1">
    <location>
        <begin position="1"/>
        <end position="26"/>
    </location>
</feature>